<dbReference type="Proteomes" id="UP000003111">
    <property type="component" value="Unassembled WGS sequence"/>
</dbReference>
<proteinExistence type="predicted"/>
<dbReference type="HOGENOM" id="CLU_092418_0_0_11"/>
<dbReference type="GO" id="GO:0032259">
    <property type="term" value="P:methylation"/>
    <property type="evidence" value="ECO:0007669"/>
    <property type="project" value="UniProtKB-KW"/>
</dbReference>
<gene>
    <name evidence="5" type="ORF">HMPREF0063_12152</name>
</gene>
<organism evidence="5 6">
    <name type="scientific">Aeromicrobium marinum DSM 15272</name>
    <dbReference type="NCBI Taxonomy" id="585531"/>
    <lineage>
        <taxon>Bacteria</taxon>
        <taxon>Bacillati</taxon>
        <taxon>Actinomycetota</taxon>
        <taxon>Actinomycetes</taxon>
        <taxon>Propionibacteriales</taxon>
        <taxon>Nocardioidaceae</taxon>
        <taxon>Aeromicrobium</taxon>
    </lineage>
</organism>
<evidence type="ECO:0000256" key="1">
    <source>
        <dbReference type="ARBA" id="ARBA00022603"/>
    </source>
</evidence>
<dbReference type="InterPro" id="IPR041698">
    <property type="entry name" value="Methyltransf_25"/>
</dbReference>
<dbReference type="PANTHER" id="PTHR43464">
    <property type="entry name" value="METHYLTRANSFERASE"/>
    <property type="match status" value="1"/>
</dbReference>
<evidence type="ECO:0000256" key="3">
    <source>
        <dbReference type="ARBA" id="ARBA00022691"/>
    </source>
</evidence>
<dbReference type="eggNOG" id="COG2227">
    <property type="taxonomic scope" value="Bacteria"/>
</dbReference>
<evidence type="ECO:0000313" key="5">
    <source>
        <dbReference type="EMBL" id="EFQ82943.1"/>
    </source>
</evidence>
<sequence>MTTPRWFTDTKDGHSQWYAERFRALAEEGADLAGEARLVNALVQPASSVLDAGCGTGRLGAALHSFGHEVVGVDVDAVLVAEARAQHAGPTWVEADLAGLDLGRTFDAVVTAGNVMVFLAPGTEGDVVRRLAAHVAPGGVLVLGFRLDWHYGVDGLDTDLAAAGLVLEQRFATWDLRPFDSSAEFAVSVARQPEAGRT</sequence>
<dbReference type="AlphaFoldDB" id="E2SCJ0"/>
<keyword evidence="6" id="KW-1185">Reference proteome</keyword>
<reference evidence="5" key="1">
    <citation type="submission" date="2010-08" db="EMBL/GenBank/DDBJ databases">
        <authorList>
            <person name="Muzny D."/>
            <person name="Qin X."/>
            <person name="Buhay C."/>
            <person name="Dugan-Rocha S."/>
            <person name="Ding Y."/>
            <person name="Chen G."/>
            <person name="Hawes A."/>
            <person name="Holder M."/>
            <person name="Jhangiani S."/>
            <person name="Johnson A."/>
            <person name="Khan Z."/>
            <person name="Li Z."/>
            <person name="Liu W."/>
            <person name="Liu X."/>
            <person name="Perez L."/>
            <person name="Shen H."/>
            <person name="Wang Q."/>
            <person name="Watt J."/>
            <person name="Xi L."/>
            <person name="Xin Y."/>
            <person name="Zhou J."/>
            <person name="Deng J."/>
            <person name="Jiang H."/>
            <person name="Liu Y."/>
            <person name="Qu J."/>
            <person name="Song X.-Z."/>
            <person name="Zhang L."/>
            <person name="Villasana D."/>
            <person name="Johnson A."/>
            <person name="Liu J."/>
            <person name="Liyanage D."/>
            <person name="Lorensuhewa L."/>
            <person name="Robinson T."/>
            <person name="Song A."/>
            <person name="Song B.-B."/>
            <person name="Dinh H."/>
            <person name="Thornton R."/>
            <person name="Coyle M."/>
            <person name="Francisco L."/>
            <person name="Jackson L."/>
            <person name="Javaid M."/>
            <person name="Korchina V."/>
            <person name="Kovar C."/>
            <person name="Mata R."/>
            <person name="Mathew T."/>
            <person name="Ngo R."/>
            <person name="Nguyen L."/>
            <person name="Nguyen N."/>
            <person name="Okwuonu G."/>
            <person name="Ongeri F."/>
            <person name="Pham C."/>
            <person name="Simmons D."/>
            <person name="Wilczek-Boney K."/>
            <person name="Hale W."/>
            <person name="Jakkamsetti A."/>
            <person name="Pham P."/>
            <person name="Ruth R."/>
            <person name="San Lucas F."/>
            <person name="Warren J."/>
            <person name="Zhang J."/>
            <person name="Zhao Z."/>
            <person name="Zhou C."/>
            <person name="Zhu D."/>
            <person name="Lee S."/>
            <person name="Bess C."/>
            <person name="Blankenburg K."/>
            <person name="Forbes L."/>
            <person name="Fu Q."/>
            <person name="Gubbala S."/>
            <person name="Hirani K."/>
            <person name="Jayaseelan J.C."/>
            <person name="Lara F."/>
            <person name="Munidasa M."/>
            <person name="Palculict T."/>
            <person name="Patil S."/>
            <person name="Pu L.-L."/>
            <person name="Saada N."/>
            <person name="Tang L."/>
            <person name="Weissenberger G."/>
            <person name="Zhu Y."/>
            <person name="Hemphill L."/>
            <person name="Shang Y."/>
            <person name="Youmans B."/>
            <person name="Ayvaz T."/>
            <person name="Ross M."/>
            <person name="Santibanez J."/>
            <person name="Aqrawi P."/>
            <person name="Gross S."/>
            <person name="Joshi V."/>
            <person name="Fowler G."/>
            <person name="Nazareth L."/>
            <person name="Reid J."/>
            <person name="Worley K."/>
            <person name="Petrosino J."/>
            <person name="Highlander S."/>
            <person name="Gibbs R."/>
        </authorList>
    </citation>
    <scope>NUCLEOTIDE SEQUENCE [LARGE SCALE GENOMIC DNA]</scope>
    <source>
        <strain evidence="5">DSM 15272</strain>
    </source>
</reference>
<comment type="caution">
    <text evidence="5">The sequence shown here is derived from an EMBL/GenBank/DDBJ whole genome shotgun (WGS) entry which is preliminary data.</text>
</comment>
<dbReference type="PANTHER" id="PTHR43464:SF19">
    <property type="entry name" value="UBIQUINONE BIOSYNTHESIS O-METHYLTRANSFERASE, MITOCHONDRIAL"/>
    <property type="match status" value="1"/>
</dbReference>
<protein>
    <submittedName>
        <fullName evidence="5">Methyltransferase domain protein</fullName>
    </submittedName>
</protein>
<dbReference type="SUPFAM" id="SSF53335">
    <property type="entry name" value="S-adenosyl-L-methionine-dependent methyltransferases"/>
    <property type="match status" value="1"/>
</dbReference>
<dbReference type="GO" id="GO:0008168">
    <property type="term" value="F:methyltransferase activity"/>
    <property type="evidence" value="ECO:0007669"/>
    <property type="project" value="UniProtKB-KW"/>
</dbReference>
<name>E2SCJ0_9ACTN</name>
<feature type="domain" description="Methyltransferase" evidence="4">
    <location>
        <begin position="49"/>
        <end position="139"/>
    </location>
</feature>
<keyword evidence="1 5" id="KW-0489">Methyltransferase</keyword>
<evidence type="ECO:0000313" key="6">
    <source>
        <dbReference type="Proteomes" id="UP000003111"/>
    </source>
</evidence>
<dbReference type="CDD" id="cd02440">
    <property type="entry name" value="AdoMet_MTases"/>
    <property type="match status" value="1"/>
</dbReference>
<dbReference type="OrthoDB" id="7062303at2"/>
<dbReference type="RefSeq" id="WP_007077244.1">
    <property type="nucleotide sequence ID" value="NZ_CM001024.1"/>
</dbReference>
<evidence type="ECO:0000259" key="4">
    <source>
        <dbReference type="Pfam" id="PF13649"/>
    </source>
</evidence>
<dbReference type="EMBL" id="ACLF03000006">
    <property type="protein sequence ID" value="EFQ82943.1"/>
    <property type="molecule type" value="Genomic_DNA"/>
</dbReference>
<dbReference type="STRING" id="585531.HMPREF0063_12152"/>
<accession>E2SCJ0</accession>
<keyword evidence="2" id="KW-0808">Transferase</keyword>
<keyword evidence="3" id="KW-0949">S-adenosyl-L-methionine</keyword>
<dbReference type="Gene3D" id="3.40.50.150">
    <property type="entry name" value="Vaccinia Virus protein VP39"/>
    <property type="match status" value="1"/>
</dbReference>
<evidence type="ECO:0000256" key="2">
    <source>
        <dbReference type="ARBA" id="ARBA00022679"/>
    </source>
</evidence>
<dbReference type="InterPro" id="IPR029063">
    <property type="entry name" value="SAM-dependent_MTases_sf"/>
</dbReference>
<dbReference type="Pfam" id="PF13649">
    <property type="entry name" value="Methyltransf_25"/>
    <property type="match status" value="1"/>
</dbReference>